<evidence type="ECO:0000256" key="2">
    <source>
        <dbReference type="ARBA" id="ARBA00022821"/>
    </source>
</evidence>
<dbReference type="SUPFAM" id="SSF52540">
    <property type="entry name" value="P-loop containing nucleoside triphosphate hydrolases"/>
    <property type="match status" value="1"/>
</dbReference>
<dbReference type="Gene3D" id="1.10.8.430">
    <property type="entry name" value="Helical domain of apoptotic protease-activating factors"/>
    <property type="match status" value="1"/>
</dbReference>
<dbReference type="InterPro" id="IPR044974">
    <property type="entry name" value="Disease_R_plants"/>
</dbReference>
<dbReference type="PRINTS" id="PR00364">
    <property type="entry name" value="DISEASERSIST"/>
</dbReference>
<dbReference type="Gene3D" id="1.10.10.10">
    <property type="entry name" value="Winged helix-like DNA-binding domain superfamily/Winged helix DNA-binding domain"/>
    <property type="match status" value="1"/>
</dbReference>
<dbReference type="PANTHER" id="PTHR23155">
    <property type="entry name" value="DISEASE RESISTANCE PROTEIN RP"/>
    <property type="match status" value="1"/>
</dbReference>
<proteinExistence type="predicted"/>
<accession>A0A0Q3JA73</accession>
<evidence type="ECO:0000313" key="8">
    <source>
        <dbReference type="Proteomes" id="UP000008810"/>
    </source>
</evidence>
<feature type="domain" description="Disease resistance protein winged helix" evidence="4">
    <location>
        <begin position="231"/>
        <end position="302"/>
    </location>
</feature>
<name>A0A0Q3JA73_BRADI</name>
<feature type="domain" description="NB-ARC" evidence="3">
    <location>
        <begin position="1"/>
        <end position="117"/>
    </location>
</feature>
<protein>
    <submittedName>
        <fullName evidence="6 7">Uncharacterized protein</fullName>
    </submittedName>
</protein>
<dbReference type="GO" id="GO:0009626">
    <property type="term" value="P:plant-type hypersensitive response"/>
    <property type="evidence" value="ECO:0007669"/>
    <property type="project" value="UniProtKB-ARBA"/>
</dbReference>
<dbReference type="EnsemblPlants" id="KQJ95111">
    <property type="protein sequence ID" value="KQJ95111"/>
    <property type="gene ID" value="BRADI_3g15277v3"/>
</dbReference>
<reference evidence="7" key="3">
    <citation type="submission" date="2018-08" db="UniProtKB">
        <authorList>
            <consortium name="EnsemblPlants"/>
        </authorList>
    </citation>
    <scope>IDENTIFICATION</scope>
    <source>
        <strain evidence="7">cv. Bd21</strain>
    </source>
</reference>
<dbReference type="GO" id="GO:0098542">
    <property type="term" value="P:defense response to other organism"/>
    <property type="evidence" value="ECO:0000318"/>
    <property type="project" value="GO_Central"/>
</dbReference>
<dbReference type="InterPro" id="IPR036388">
    <property type="entry name" value="WH-like_DNA-bd_sf"/>
</dbReference>
<organism evidence="6">
    <name type="scientific">Brachypodium distachyon</name>
    <name type="common">Purple false brome</name>
    <name type="synonym">Trachynia distachya</name>
    <dbReference type="NCBI Taxonomy" id="15368"/>
    <lineage>
        <taxon>Eukaryota</taxon>
        <taxon>Viridiplantae</taxon>
        <taxon>Streptophyta</taxon>
        <taxon>Embryophyta</taxon>
        <taxon>Tracheophyta</taxon>
        <taxon>Spermatophyta</taxon>
        <taxon>Magnoliopsida</taxon>
        <taxon>Liliopsida</taxon>
        <taxon>Poales</taxon>
        <taxon>Poaceae</taxon>
        <taxon>BOP clade</taxon>
        <taxon>Pooideae</taxon>
        <taxon>Stipodae</taxon>
        <taxon>Brachypodieae</taxon>
        <taxon>Brachypodium</taxon>
    </lineage>
</organism>
<dbReference type="InterPro" id="IPR055414">
    <property type="entry name" value="LRR_R13L4/SHOC2-like"/>
</dbReference>
<evidence type="ECO:0000259" key="3">
    <source>
        <dbReference type="Pfam" id="PF00931"/>
    </source>
</evidence>
<gene>
    <name evidence="6" type="ORF">BRADI_3g15277v3</name>
</gene>
<dbReference type="ExpressionAtlas" id="A0A0Q3JA73">
    <property type="expression patterns" value="baseline and differential"/>
</dbReference>
<reference evidence="6" key="2">
    <citation type="submission" date="2017-06" db="EMBL/GenBank/DDBJ databases">
        <title>WGS assembly of Brachypodium distachyon.</title>
        <authorList>
            <consortium name="The International Brachypodium Initiative"/>
            <person name="Lucas S."/>
            <person name="Harmon-Smith M."/>
            <person name="Lail K."/>
            <person name="Tice H."/>
            <person name="Grimwood J."/>
            <person name="Bruce D."/>
            <person name="Barry K."/>
            <person name="Shu S."/>
            <person name="Lindquist E."/>
            <person name="Wang M."/>
            <person name="Pitluck S."/>
            <person name="Vogel J.P."/>
            <person name="Garvin D.F."/>
            <person name="Mockler T.C."/>
            <person name="Schmutz J."/>
            <person name="Rokhsar D."/>
            <person name="Bevan M.W."/>
        </authorList>
    </citation>
    <scope>NUCLEOTIDE SEQUENCE</scope>
    <source>
        <strain evidence="6">Bd21</strain>
    </source>
</reference>
<evidence type="ECO:0000256" key="1">
    <source>
        <dbReference type="ARBA" id="ARBA00022737"/>
    </source>
</evidence>
<evidence type="ECO:0000313" key="6">
    <source>
        <dbReference type="EMBL" id="KQJ95111.1"/>
    </source>
</evidence>
<dbReference type="PANTHER" id="PTHR23155:SF1107">
    <property type="entry name" value="OS08G0373000 PROTEIN"/>
    <property type="match status" value="1"/>
</dbReference>
<dbReference type="Pfam" id="PF23559">
    <property type="entry name" value="WHD_DRP"/>
    <property type="match status" value="1"/>
</dbReference>
<evidence type="ECO:0000313" key="7">
    <source>
        <dbReference type="EnsemblPlants" id="KQJ95111"/>
    </source>
</evidence>
<dbReference type="Gramene" id="KQJ95111">
    <property type="protein sequence ID" value="KQJ95111"/>
    <property type="gene ID" value="BRADI_3g15277v3"/>
</dbReference>
<dbReference type="InterPro" id="IPR002182">
    <property type="entry name" value="NB-ARC"/>
</dbReference>
<dbReference type="GO" id="GO:0002758">
    <property type="term" value="P:innate immune response-activating signaling pathway"/>
    <property type="evidence" value="ECO:0007669"/>
    <property type="project" value="UniProtKB-ARBA"/>
</dbReference>
<dbReference type="Pfam" id="PF23598">
    <property type="entry name" value="LRR_14"/>
    <property type="match status" value="1"/>
</dbReference>
<dbReference type="InParanoid" id="A0A0Q3JA73"/>
<dbReference type="GO" id="GO:0043531">
    <property type="term" value="F:ADP binding"/>
    <property type="evidence" value="ECO:0007669"/>
    <property type="project" value="InterPro"/>
</dbReference>
<dbReference type="AlphaFoldDB" id="A0A0Q3JA73"/>
<reference evidence="6 7" key="1">
    <citation type="journal article" date="2010" name="Nature">
        <title>Genome sequencing and analysis of the model grass Brachypodium distachyon.</title>
        <authorList>
            <consortium name="International Brachypodium Initiative"/>
        </authorList>
    </citation>
    <scope>NUCLEOTIDE SEQUENCE [LARGE SCALE GENOMIC DNA]</scope>
    <source>
        <strain evidence="6 7">Bd21</strain>
    </source>
</reference>
<evidence type="ECO:0000259" key="4">
    <source>
        <dbReference type="Pfam" id="PF23559"/>
    </source>
</evidence>
<dbReference type="InterPro" id="IPR042197">
    <property type="entry name" value="Apaf_helical"/>
</dbReference>
<dbReference type="InterPro" id="IPR027417">
    <property type="entry name" value="P-loop_NTPase"/>
</dbReference>
<keyword evidence="8" id="KW-1185">Reference proteome</keyword>
<dbReference type="FunFam" id="1.10.10.10:FF:000322">
    <property type="entry name" value="Probable disease resistance protein At1g63360"/>
    <property type="match status" value="1"/>
</dbReference>
<dbReference type="InterPro" id="IPR032675">
    <property type="entry name" value="LRR_dom_sf"/>
</dbReference>
<dbReference type="Pfam" id="PF00931">
    <property type="entry name" value="NB-ARC"/>
    <property type="match status" value="1"/>
</dbReference>
<dbReference type="EMBL" id="CM000882">
    <property type="protein sequence ID" value="KQJ95111.1"/>
    <property type="molecule type" value="Genomic_DNA"/>
</dbReference>
<keyword evidence="2" id="KW-0611">Plant defense</keyword>
<dbReference type="SUPFAM" id="SSF52058">
    <property type="entry name" value="L domain-like"/>
    <property type="match status" value="1"/>
</dbReference>
<evidence type="ECO:0000259" key="5">
    <source>
        <dbReference type="Pfam" id="PF23598"/>
    </source>
</evidence>
<dbReference type="OrthoDB" id="638336at2759"/>
<sequence length="715" mass="80482">MGKTTLANQVYQELNEQFDCQAFISVSRNPDIMNILRTILNGVSNQGYANTEAGSIQQVIININKFLTGKRYFIVVDDIWNVETWDVIKCAFPMTTCGSRIITTTRMNNVAHSCCSSFNGHVYNIKPLNMVHSRQLFHGRLFTSDEDCPSHLNDVTDQILEKCDGLPLAIIAISGLLANRESTKDEWDQVKNSIGQALERNPSIEGMMKILSLSYFDLPPHLKTCLLYLSIFPEDYIIKKDDLIKRWIAEGFIPKEGRHTIHELGEKCFNDLINRSLIQPGGTDKYDSVKICRVHDTILDFIISKSIEENFITIVGVPNLTIGTQSKVRRLSIQVGKQGNSVLATGLVLSHARSLHLFGDPVEIPSLDEFRHLRFLDFRKCYQLGNPHLANIGKLFQLRYLNLKNTAVSDLPEQIGHLRCLEMLDLRKTSVRELPEAIVNLQKLAHLLVDTRVKFPDGIAKIQALEMLEEVNPFNQSFNFLVELGQLKNLRKLHLNFEYDSTVGDITRFKECKKAIASSLRKLGTHSLHHLNIADDDSFLLEPWCPPLSLQSLMIHWSPVPQVPNWVGSLINLQQLRLELERVGQEDLCILGALPALLTLDLIGTAKPRERLRVSGEAGFRCLRIFFYIQCEGMQLMFASGSMPKLEKLRINVDADETVACTTDAFDFGMQNLPSLITVECALRGGRVGNAFEAAKAAMARAVSTNPNHASLVFV</sequence>
<keyword evidence="1" id="KW-0677">Repeat</keyword>
<dbReference type="Proteomes" id="UP000008810">
    <property type="component" value="Chromosome 3"/>
</dbReference>
<feature type="domain" description="Disease resistance R13L4/SHOC-2-like LRR" evidence="5">
    <location>
        <begin position="351"/>
        <end position="711"/>
    </location>
</feature>
<dbReference type="InterPro" id="IPR058922">
    <property type="entry name" value="WHD_DRP"/>
</dbReference>
<dbReference type="Gene3D" id="3.80.10.10">
    <property type="entry name" value="Ribonuclease Inhibitor"/>
    <property type="match status" value="1"/>
</dbReference>
<dbReference type="Gene3D" id="3.40.50.300">
    <property type="entry name" value="P-loop containing nucleotide triphosphate hydrolases"/>
    <property type="match status" value="1"/>
</dbReference>
<dbReference type="GO" id="GO:0042742">
    <property type="term" value="P:defense response to bacterium"/>
    <property type="evidence" value="ECO:0007669"/>
    <property type="project" value="UniProtKB-ARBA"/>
</dbReference>